<name>D7CR30_TRURR</name>
<gene>
    <name evidence="2" type="ordered locus">Trad_0290</name>
</gene>
<proteinExistence type="predicted"/>
<evidence type="ECO:0000256" key="1">
    <source>
        <dbReference type="SAM" id="Phobius"/>
    </source>
</evidence>
<organism evidence="2 3">
    <name type="scientific">Truepera radiovictrix (strain DSM 17093 / CIP 108686 / LMG 22925 / RQ-24)</name>
    <dbReference type="NCBI Taxonomy" id="649638"/>
    <lineage>
        <taxon>Bacteria</taxon>
        <taxon>Thermotogati</taxon>
        <taxon>Deinococcota</taxon>
        <taxon>Deinococci</taxon>
        <taxon>Trueperales</taxon>
        <taxon>Trueperaceae</taxon>
        <taxon>Truepera</taxon>
    </lineage>
</organism>
<dbReference type="KEGG" id="tra:Trad_0290"/>
<dbReference type="STRING" id="649638.Trad_0290"/>
<dbReference type="AlphaFoldDB" id="D7CR30"/>
<dbReference type="GO" id="GO:0016020">
    <property type="term" value="C:membrane"/>
    <property type="evidence" value="ECO:0007669"/>
    <property type="project" value="InterPro"/>
</dbReference>
<dbReference type="EMBL" id="CP002049">
    <property type="protein sequence ID" value="ADI13430.1"/>
    <property type="molecule type" value="Genomic_DNA"/>
</dbReference>
<dbReference type="InterPro" id="IPR007820">
    <property type="entry name" value="AbrB_fam"/>
</dbReference>
<dbReference type="Proteomes" id="UP000000379">
    <property type="component" value="Chromosome"/>
</dbReference>
<reference evidence="2 3" key="2">
    <citation type="journal article" date="2011" name="Stand. Genomic Sci.">
        <title>Complete genome sequence of Truepera radiovictrix type strain (RQ-24).</title>
        <authorList>
            <person name="Ivanova N."/>
            <person name="Rohde C."/>
            <person name="Munk C."/>
            <person name="Nolan M."/>
            <person name="Lucas S."/>
            <person name="Del Rio T.G."/>
            <person name="Tice H."/>
            <person name="Deshpande S."/>
            <person name="Cheng J.F."/>
            <person name="Tapia R."/>
            <person name="Han C."/>
            <person name="Goodwin L."/>
            <person name="Pitluck S."/>
            <person name="Liolios K."/>
            <person name="Mavromatis K."/>
            <person name="Mikhailova N."/>
            <person name="Pati A."/>
            <person name="Chen A."/>
            <person name="Palaniappan K."/>
            <person name="Land M."/>
            <person name="Hauser L."/>
            <person name="Chang Y.J."/>
            <person name="Jeffries C.D."/>
            <person name="Brambilla E."/>
            <person name="Rohde M."/>
            <person name="Goker M."/>
            <person name="Tindall B.J."/>
            <person name="Woyke T."/>
            <person name="Bristow J."/>
            <person name="Eisen J.A."/>
            <person name="Markowitz V."/>
            <person name="Hugenholtz P."/>
            <person name="Kyrpides N.C."/>
            <person name="Klenk H.P."/>
            <person name="Lapidus A."/>
        </authorList>
    </citation>
    <scope>NUCLEOTIDE SEQUENCE [LARGE SCALE GENOMIC DNA]</scope>
    <source>
        <strain evidence="3">DSM 17093 / CIP 108686 / LMG 22925 / RQ-24</strain>
    </source>
</reference>
<evidence type="ECO:0000313" key="3">
    <source>
        <dbReference type="Proteomes" id="UP000000379"/>
    </source>
</evidence>
<keyword evidence="1" id="KW-1133">Transmembrane helix</keyword>
<dbReference type="GO" id="GO:0010468">
    <property type="term" value="P:regulation of gene expression"/>
    <property type="evidence" value="ECO:0007669"/>
    <property type="project" value="InterPro"/>
</dbReference>
<reference evidence="3" key="1">
    <citation type="submission" date="2010-05" db="EMBL/GenBank/DDBJ databases">
        <title>The complete genome of Truepera radiovictris DSM 17093.</title>
        <authorList>
            <consortium name="US DOE Joint Genome Institute (JGI-PGF)"/>
            <person name="Lucas S."/>
            <person name="Copeland A."/>
            <person name="Lapidus A."/>
            <person name="Glavina del Rio T."/>
            <person name="Dalin E."/>
            <person name="Tice H."/>
            <person name="Bruce D."/>
            <person name="Goodwin L."/>
            <person name="Pitluck S."/>
            <person name="Kyrpides N."/>
            <person name="Mavromatis K."/>
            <person name="Ovchinnikova G."/>
            <person name="Munk A.C."/>
            <person name="Detter J.C."/>
            <person name="Han C."/>
            <person name="Tapia R."/>
            <person name="Land M."/>
            <person name="Hauser L."/>
            <person name="Markowitz V."/>
            <person name="Cheng J.-F."/>
            <person name="Hugenholtz P."/>
            <person name="Woyke T."/>
            <person name="Wu D."/>
            <person name="Tindall B."/>
            <person name="Pomrenke H.G."/>
            <person name="Brambilla E."/>
            <person name="Klenk H.-P."/>
            <person name="Eisen J.A."/>
        </authorList>
    </citation>
    <scope>NUCLEOTIDE SEQUENCE [LARGE SCALE GENOMIC DNA]</scope>
    <source>
        <strain evidence="3">DSM 17093 / CIP 108686 / LMG 22925 / RQ-24</strain>
    </source>
</reference>
<dbReference type="HOGENOM" id="CLU_112829_0_0_0"/>
<keyword evidence="1" id="KW-0472">Membrane</keyword>
<dbReference type="eggNOG" id="COG3180">
    <property type="taxonomic scope" value="Bacteria"/>
</dbReference>
<feature type="transmembrane region" description="Helical" evidence="1">
    <location>
        <begin position="77"/>
        <end position="98"/>
    </location>
</feature>
<feature type="transmembrane region" description="Helical" evidence="1">
    <location>
        <begin position="133"/>
        <end position="157"/>
    </location>
</feature>
<accession>D7CR30</accession>
<feature type="transmembrane region" description="Helical" evidence="1">
    <location>
        <begin position="48"/>
        <end position="65"/>
    </location>
</feature>
<keyword evidence="1" id="KW-0812">Transmembrane</keyword>
<dbReference type="PANTHER" id="PTHR38457">
    <property type="entry name" value="REGULATOR ABRB-RELATED"/>
    <property type="match status" value="1"/>
</dbReference>
<dbReference type="OrthoDB" id="5460360at2"/>
<dbReference type="Pfam" id="PF05145">
    <property type="entry name" value="AbrB"/>
    <property type="match status" value="1"/>
</dbReference>
<sequence length="159" mass="16162">MSMLLAGFAGGALAQWLRLPGGAAIGAMLATAAVSVLLGERAAALPPGLPFVALVLVGVSVGSTVQRETLAHAGHLLLPALLILLSFSVFGVALALLMQRVFGFDLTTALFATAPGGMSNMAILAQEAGGNGFAVALIHMVRVMGIFLLLPLLTVLFGR</sequence>
<dbReference type="PANTHER" id="PTHR38457:SF1">
    <property type="entry name" value="REGULATOR ABRB-RELATED"/>
    <property type="match status" value="1"/>
</dbReference>
<evidence type="ECO:0000313" key="2">
    <source>
        <dbReference type="EMBL" id="ADI13430.1"/>
    </source>
</evidence>
<dbReference type="RefSeq" id="WP_013176810.1">
    <property type="nucleotide sequence ID" value="NC_014221.1"/>
</dbReference>
<dbReference type="NCBIfam" id="TIGR03082">
    <property type="entry name" value="Gneg_AbrB_dup"/>
    <property type="match status" value="1"/>
</dbReference>
<keyword evidence="3" id="KW-1185">Reference proteome</keyword>
<protein>
    <submittedName>
        <fullName evidence="2">Membrane protein AbrB duplication</fullName>
    </submittedName>
</protein>
<dbReference type="InterPro" id="IPR017516">
    <property type="entry name" value="AbrB_dup"/>
</dbReference>